<proteinExistence type="predicted"/>
<dbReference type="Proteomes" id="UP000323664">
    <property type="component" value="Unassembled WGS sequence"/>
</dbReference>
<dbReference type="GO" id="GO:0006270">
    <property type="term" value="P:DNA replication initiation"/>
    <property type="evidence" value="ECO:0007669"/>
    <property type="project" value="TreeGrafter"/>
</dbReference>
<organism evidence="7 8">
    <name type="scientific">Paenibacillus amylolyticus</name>
    <dbReference type="NCBI Taxonomy" id="1451"/>
    <lineage>
        <taxon>Bacteria</taxon>
        <taxon>Bacillati</taxon>
        <taxon>Bacillota</taxon>
        <taxon>Bacilli</taxon>
        <taxon>Bacillales</taxon>
        <taxon>Paenibacillaceae</taxon>
        <taxon>Paenibacillus</taxon>
    </lineage>
</organism>
<dbReference type="OrthoDB" id="2077914at2"/>
<feature type="region of interest" description="Disordered" evidence="4">
    <location>
        <begin position="110"/>
        <end position="139"/>
    </location>
</feature>
<keyword evidence="2" id="KW-0067">ATP-binding</keyword>
<dbReference type="InterPro" id="IPR027417">
    <property type="entry name" value="P-loop_NTPase"/>
</dbReference>
<feature type="domain" description="Helicase C-terminal" evidence="6">
    <location>
        <begin position="550"/>
        <end position="704"/>
    </location>
</feature>
<feature type="compositionally biased region" description="Basic and acidic residues" evidence="4">
    <location>
        <begin position="115"/>
        <end position="130"/>
    </location>
</feature>
<name>A0A5M9WV93_PAEAM</name>
<evidence type="ECO:0000256" key="1">
    <source>
        <dbReference type="ARBA" id="ARBA00022741"/>
    </source>
</evidence>
<protein>
    <submittedName>
        <fullName evidence="7">DEAD/DEAH box helicase</fullName>
    </submittedName>
</protein>
<dbReference type="Pfam" id="PF00271">
    <property type="entry name" value="Helicase_C"/>
    <property type="match status" value="1"/>
</dbReference>
<keyword evidence="7" id="KW-0347">Helicase</keyword>
<dbReference type="GO" id="GO:0043138">
    <property type="term" value="F:3'-5' DNA helicase activity"/>
    <property type="evidence" value="ECO:0007669"/>
    <property type="project" value="TreeGrafter"/>
</dbReference>
<keyword evidence="7" id="KW-0378">Hydrolase</keyword>
<dbReference type="InterPro" id="IPR014001">
    <property type="entry name" value="Helicase_ATP-bd"/>
</dbReference>
<feature type="domain" description="Helicase ATP-binding" evidence="5">
    <location>
        <begin position="366"/>
        <end position="518"/>
    </location>
</feature>
<dbReference type="AlphaFoldDB" id="A0A5M9WV93"/>
<dbReference type="InterPro" id="IPR001650">
    <property type="entry name" value="Helicase_C-like"/>
</dbReference>
<evidence type="ECO:0000256" key="2">
    <source>
        <dbReference type="ARBA" id="ARBA00022840"/>
    </source>
</evidence>
<dbReference type="GO" id="GO:0006302">
    <property type="term" value="P:double-strand break repair"/>
    <property type="evidence" value="ECO:0007669"/>
    <property type="project" value="TreeGrafter"/>
</dbReference>
<dbReference type="InterPro" id="IPR011545">
    <property type="entry name" value="DEAD/DEAH_box_helicase_dom"/>
</dbReference>
<reference evidence="7 8" key="1">
    <citation type="journal article" date="2019" name="J. Ind. Microbiol. Biotechnol.">
        <title>Paenibacillus amylolyticus 27C64 has a diverse set of carbohydrate-active enzymes and complete pectin deconstruction system.</title>
        <authorList>
            <person name="Keggi C."/>
            <person name="Doran-Peterson J."/>
        </authorList>
    </citation>
    <scope>NUCLEOTIDE SEQUENCE [LARGE SCALE GENOMIC DNA]</scope>
    <source>
        <strain evidence="7 8">27C64</strain>
    </source>
</reference>
<evidence type="ECO:0000259" key="5">
    <source>
        <dbReference type="PROSITE" id="PS51192"/>
    </source>
</evidence>
<dbReference type="SUPFAM" id="SSF52540">
    <property type="entry name" value="P-loop containing nucleoside triphosphate hydrolases"/>
    <property type="match status" value="1"/>
</dbReference>
<keyword evidence="3" id="KW-0238">DNA-binding</keyword>
<accession>A0A5M9WV93</accession>
<dbReference type="GO" id="GO:0006310">
    <property type="term" value="P:DNA recombination"/>
    <property type="evidence" value="ECO:0007669"/>
    <property type="project" value="TreeGrafter"/>
</dbReference>
<evidence type="ECO:0000313" key="7">
    <source>
        <dbReference type="EMBL" id="KAA8785566.1"/>
    </source>
</evidence>
<gene>
    <name evidence="7" type="ORF">EC604_17135</name>
</gene>
<sequence>MQVGLYVYRVGEKWGMVMSLDIQVDVMWWLEGMSGWRVQQWLVLSMQLPLSQASWLVDQFVPERSMNMWRMEAWQSYLNTKLDLYEHLSGEIEARRALAEQVEVRRWKNGSGLDRGADDKRGKGIGRDGGRGTGIGTGAGAGPGIGMAAGAYSGLEEGRGKGTSTGTGIGLGARRGTAATLEARVGGMPKPYPAEYWAQLEQCAALLAERMSGRQLLAAEAEALLAAESAMPPGGWRAAAQLARLHGRLQMTAALEGPTTRRRLAWPGRARSAPRCHRCGSEARQRVPCAACGLTACAYCEACLALGRSRACALLLRSAAQGAVPARGEASRGTALAPTGGGLARWGLSAAQSAAAAAALAFLARPPAEDGPGRFLLWAVTGAGKTEMIFPLIQHTLDQGGRALVATPRRDVVLELAPRLAKAFPDTSLATLYGGSSERWKDAQLTLATTHQLMRFYQGFDLVIIDELDAFPYHNDPMLAHAATSCCKPEGHFIYLSATPPTRLQREVALGKLAHAKVPVRFHRHPLPVPKLINMPAVAQCIRRKQLPPTIVRSIRTSLQRDAQVFVFVTRIAQIEAFVQLMRRTFPTISIEGTSSQDAERAAKVIAFRERSIRLLVTTTILERGVTIPRSDVFILDADNGLFDEASLVQMAGRAGRSLDDPAGRVVFAASRRTRSQVKAVSQIRKMNAIARRKGYLRPPVPRS</sequence>
<dbReference type="PROSITE" id="PS51192">
    <property type="entry name" value="HELICASE_ATP_BIND_1"/>
    <property type="match status" value="1"/>
</dbReference>
<dbReference type="GO" id="GO:0003677">
    <property type="term" value="F:DNA binding"/>
    <property type="evidence" value="ECO:0007669"/>
    <property type="project" value="UniProtKB-KW"/>
</dbReference>
<dbReference type="GO" id="GO:0005524">
    <property type="term" value="F:ATP binding"/>
    <property type="evidence" value="ECO:0007669"/>
    <property type="project" value="UniProtKB-KW"/>
</dbReference>
<dbReference type="Pfam" id="PF00270">
    <property type="entry name" value="DEAD"/>
    <property type="match status" value="1"/>
</dbReference>
<dbReference type="EMBL" id="RIAS01000009">
    <property type="protein sequence ID" value="KAA8785566.1"/>
    <property type="molecule type" value="Genomic_DNA"/>
</dbReference>
<evidence type="ECO:0000259" key="6">
    <source>
        <dbReference type="PROSITE" id="PS51194"/>
    </source>
</evidence>
<dbReference type="PANTHER" id="PTHR30580:SF1">
    <property type="entry name" value="COMF OPERON PROTEIN 1"/>
    <property type="match status" value="1"/>
</dbReference>
<evidence type="ECO:0000313" key="8">
    <source>
        <dbReference type="Proteomes" id="UP000323664"/>
    </source>
</evidence>
<dbReference type="SMART" id="SM00490">
    <property type="entry name" value="HELICc"/>
    <property type="match status" value="1"/>
</dbReference>
<evidence type="ECO:0000256" key="4">
    <source>
        <dbReference type="SAM" id="MobiDB-lite"/>
    </source>
</evidence>
<keyword evidence="1" id="KW-0547">Nucleotide-binding</keyword>
<comment type="caution">
    <text evidence="7">The sequence shown here is derived from an EMBL/GenBank/DDBJ whole genome shotgun (WGS) entry which is preliminary data.</text>
</comment>
<dbReference type="PROSITE" id="PS51194">
    <property type="entry name" value="HELICASE_CTER"/>
    <property type="match status" value="1"/>
</dbReference>
<dbReference type="PANTHER" id="PTHR30580">
    <property type="entry name" value="PRIMOSOMAL PROTEIN N"/>
    <property type="match status" value="1"/>
</dbReference>
<dbReference type="Gene3D" id="3.40.50.300">
    <property type="entry name" value="P-loop containing nucleotide triphosphate hydrolases"/>
    <property type="match status" value="2"/>
</dbReference>
<evidence type="ECO:0000256" key="3">
    <source>
        <dbReference type="ARBA" id="ARBA00023125"/>
    </source>
</evidence>
<dbReference type="SMART" id="SM00487">
    <property type="entry name" value="DEXDc"/>
    <property type="match status" value="1"/>
</dbReference>